<protein>
    <submittedName>
        <fullName evidence="10">DUF4102 domain-containing protein</fullName>
    </submittedName>
    <submittedName>
        <fullName evidence="6 7">Integrase</fullName>
    </submittedName>
</protein>
<dbReference type="InterPro" id="IPR013762">
    <property type="entry name" value="Integrase-like_cat_sf"/>
</dbReference>
<evidence type="ECO:0000256" key="4">
    <source>
        <dbReference type="ARBA" id="ARBA00023172"/>
    </source>
</evidence>
<keyword evidence="4" id="KW-0233">DNA recombination</keyword>
<feature type="domain" description="Tyr recombinase" evidence="5">
    <location>
        <begin position="202"/>
        <end position="379"/>
    </location>
</feature>
<dbReference type="GO" id="GO:0003677">
    <property type="term" value="F:DNA binding"/>
    <property type="evidence" value="ECO:0007669"/>
    <property type="project" value="UniProtKB-KW"/>
</dbReference>
<reference evidence="8 12" key="3">
    <citation type="submission" date="2018-04" db="EMBL/GenBank/DDBJ databases">
        <title>Draft Genomic Sequencing Of Potential Extraintestinal Pathogenic Escherichia coli B8S56 Isolated from Retail Chicken Skin.</title>
        <authorList>
            <person name="Xu A."/>
            <person name="Tilman S."/>
            <person name="Wisser-Parker K."/>
            <person name="Scullen O.J."/>
            <person name="Sommers C."/>
        </authorList>
    </citation>
    <scope>NUCLEOTIDE SEQUENCE [LARGE SCALE GENOMIC DNA]</scope>
    <source>
        <strain evidence="8 12">B8S56</strain>
    </source>
</reference>
<accession>A0A1M2P9Y3</accession>
<dbReference type="GO" id="GO:0006310">
    <property type="term" value="P:DNA recombination"/>
    <property type="evidence" value="ECO:0007669"/>
    <property type="project" value="UniProtKB-KW"/>
</dbReference>
<dbReference type="Proteomes" id="UP000253687">
    <property type="component" value="Unassembled WGS sequence"/>
</dbReference>
<dbReference type="PROSITE" id="PS51898">
    <property type="entry name" value="TYR_RECOMBINASE"/>
    <property type="match status" value="1"/>
</dbReference>
<dbReference type="Proteomes" id="UP000663166">
    <property type="component" value="Chromosome"/>
</dbReference>
<dbReference type="Gene3D" id="3.30.160.390">
    <property type="entry name" value="Integrase, DNA-binding domain"/>
    <property type="match status" value="1"/>
</dbReference>
<dbReference type="InterPro" id="IPR053876">
    <property type="entry name" value="Phage_int_M"/>
</dbReference>
<keyword evidence="3 6" id="KW-0238">DNA-binding</keyword>
<keyword evidence="2" id="KW-0229">DNA integration</keyword>
<evidence type="ECO:0000256" key="3">
    <source>
        <dbReference type="ARBA" id="ARBA00023125"/>
    </source>
</evidence>
<evidence type="ECO:0000313" key="8">
    <source>
        <dbReference type="EMBL" id="PWH49500.1"/>
    </source>
</evidence>
<dbReference type="InterPro" id="IPR038488">
    <property type="entry name" value="Integrase_DNA-bd_sf"/>
</dbReference>
<name>A0A1M2P9Y3_ECOLX</name>
<evidence type="ECO:0000313" key="7">
    <source>
        <dbReference type="EMBL" id="OOK25360.1"/>
    </source>
</evidence>
<reference evidence="10 13" key="4">
    <citation type="submission" date="2018-07" db="EMBL/GenBank/DDBJ databases">
        <title>Whole Genome Sequence Analysis of Avian Pathogenic E. coli - An Australian Perspective.</title>
        <authorList>
            <person name="Cummins M.L."/>
            <person name="Reid C.J."/>
            <person name="Roy Chowdhury P."/>
            <person name="Bushell R."/>
            <person name="Esbert N."/>
            <person name="Tivendale K.A."/>
            <person name="Noormohammadi A.H."/>
            <person name="Islam S."/>
            <person name="Marenda M.S."/>
            <person name="Browning G.F."/>
            <person name="Markham P.F."/>
            <person name="Djordjevic S.P."/>
        </authorList>
    </citation>
    <scope>NUCLEOTIDE SEQUENCE [LARGE SCALE GENOMIC DNA]</scope>
    <source>
        <strain evidence="10 13">AVC211</strain>
    </source>
</reference>
<dbReference type="InterPro" id="IPR025166">
    <property type="entry name" value="Integrase_DNA_bind_dom"/>
</dbReference>
<evidence type="ECO:0000313" key="6">
    <source>
        <dbReference type="EMBL" id="HAI5333174.1"/>
    </source>
</evidence>
<dbReference type="Pfam" id="PF00589">
    <property type="entry name" value="Phage_integrase"/>
    <property type="match status" value="1"/>
</dbReference>
<dbReference type="Proteomes" id="UP000245761">
    <property type="component" value="Unassembled WGS sequence"/>
</dbReference>
<evidence type="ECO:0000313" key="12">
    <source>
        <dbReference type="Proteomes" id="UP000245761"/>
    </source>
</evidence>
<dbReference type="PANTHER" id="PTHR30629">
    <property type="entry name" value="PROPHAGE INTEGRASE"/>
    <property type="match status" value="1"/>
</dbReference>
<dbReference type="EMBL" id="DABERK010000018">
    <property type="protein sequence ID" value="HAI5333174.1"/>
    <property type="molecule type" value="Genomic_DNA"/>
</dbReference>
<dbReference type="Pfam" id="PF22022">
    <property type="entry name" value="Phage_int_M"/>
    <property type="match status" value="1"/>
</dbReference>
<dbReference type="InterPro" id="IPR050808">
    <property type="entry name" value="Phage_Integrase"/>
</dbReference>
<dbReference type="InterPro" id="IPR002104">
    <property type="entry name" value="Integrase_catalytic"/>
</dbReference>
<dbReference type="Gene3D" id="1.10.150.130">
    <property type="match status" value="1"/>
</dbReference>
<dbReference type="AlphaFoldDB" id="A0A1M2P9Y3"/>
<proteinExistence type="inferred from homology"/>
<dbReference type="Pfam" id="PF13356">
    <property type="entry name" value="Arm-DNA-bind_3"/>
    <property type="match status" value="1"/>
</dbReference>
<dbReference type="EMBL" id="QEMT01000147">
    <property type="protein sequence ID" value="PWH49500.1"/>
    <property type="molecule type" value="Genomic_DNA"/>
</dbReference>
<reference evidence="6" key="2">
    <citation type="journal article" date="2018" name="Genome Biol.">
        <title>SKESA: strategic k-mer extension for scrupulous assemblies.</title>
        <authorList>
            <person name="Souvorov A."/>
            <person name="Agarwala R."/>
            <person name="Lipman D.J."/>
        </authorList>
    </citation>
    <scope>NUCLEOTIDE SEQUENCE [LARGE SCALE GENOMIC DNA]</scope>
    <source>
        <strain evidence="6">AMC_487</strain>
    </source>
</reference>
<dbReference type="GO" id="GO:0015074">
    <property type="term" value="P:DNA integration"/>
    <property type="evidence" value="ECO:0007669"/>
    <property type="project" value="UniProtKB-KW"/>
</dbReference>
<dbReference type="Gene3D" id="1.10.443.10">
    <property type="entry name" value="Intergrase catalytic core"/>
    <property type="match status" value="1"/>
</dbReference>
<dbReference type="RefSeq" id="WP_001131672.1">
    <property type="nucleotide sequence ID" value="NZ_CAXVGW010000002.1"/>
</dbReference>
<evidence type="ECO:0000256" key="1">
    <source>
        <dbReference type="ARBA" id="ARBA00008857"/>
    </source>
</evidence>
<dbReference type="EMBL" id="MPAF01000046">
    <property type="protein sequence ID" value="OOK25360.1"/>
    <property type="molecule type" value="Genomic_DNA"/>
</dbReference>
<dbReference type="CDD" id="cd00801">
    <property type="entry name" value="INT_P4_C"/>
    <property type="match status" value="1"/>
</dbReference>
<comment type="similarity">
    <text evidence="1">Belongs to the 'phage' integrase family.</text>
</comment>
<reference evidence="7 11" key="1">
    <citation type="submission" date="2016-10" db="EMBL/GenBank/DDBJ databases">
        <title>Whole genome sequences of antibiotic resistant commensal Escherichia coli from healthy Australian adults.</title>
        <authorList>
            <person name="Moran R.A."/>
            <person name="Anantham S."/>
            <person name="Nigro S.J."/>
            <person name="Holt K.E."/>
            <person name="Hall R.M."/>
        </authorList>
    </citation>
    <scope>NUCLEOTIDE SEQUENCE [LARGE SCALE GENOMIC DNA]</scope>
    <source>
        <strain evidence="7 11">2.3-R4</strain>
    </source>
</reference>
<dbReference type="PANTHER" id="PTHR30629:SF2">
    <property type="entry name" value="PROPHAGE INTEGRASE INTS-RELATED"/>
    <property type="match status" value="1"/>
</dbReference>
<dbReference type="InterPro" id="IPR011010">
    <property type="entry name" value="DNA_brk_join_enz"/>
</dbReference>
<evidence type="ECO:0000259" key="5">
    <source>
        <dbReference type="PROSITE" id="PS51898"/>
    </source>
</evidence>
<dbReference type="InterPro" id="IPR010998">
    <property type="entry name" value="Integrase_recombinase_N"/>
</dbReference>
<dbReference type="SUPFAM" id="SSF56349">
    <property type="entry name" value="DNA breaking-rejoining enzymes"/>
    <property type="match status" value="1"/>
</dbReference>
<dbReference type="EMBL" id="CP070393">
    <property type="protein sequence ID" value="QRZ99018.1"/>
    <property type="molecule type" value="Genomic_DNA"/>
</dbReference>
<reference evidence="9" key="6">
    <citation type="submission" date="2021-02" db="EMBL/GenBank/DDBJ databases">
        <title>Co-localization of colistin and carbapenem -resistance genes on a novel transferable IncHI2 plasmid in Escherichia coli from chicken-origin.</title>
        <authorList>
            <person name="Hoffmann M."/>
            <person name="Balkey M."/>
            <person name="Ronco T."/>
            <person name="Hendriksen R.S."/>
        </authorList>
    </citation>
    <scope>NUCLEOTIDE SEQUENCE</scope>
    <source>
        <strain evidence="9">CFSAN083829</strain>
    </source>
</reference>
<organism evidence="10 13">
    <name type="scientific">Escherichia coli</name>
    <dbReference type="NCBI Taxonomy" id="562"/>
    <lineage>
        <taxon>Bacteria</taxon>
        <taxon>Pseudomonadati</taxon>
        <taxon>Pseudomonadota</taxon>
        <taxon>Gammaproteobacteria</taxon>
        <taxon>Enterobacterales</taxon>
        <taxon>Enterobacteriaceae</taxon>
        <taxon>Escherichia</taxon>
    </lineage>
</organism>
<gene>
    <name evidence="7" type="ORF">BMT91_20525</name>
    <name evidence="8" type="ORF">DD762_28880</name>
    <name evidence="10" type="ORF">DTL43_10735</name>
    <name evidence="6" type="ORF">HJQ60_003182</name>
    <name evidence="9" type="ORF">JNP96_08665</name>
</gene>
<evidence type="ECO:0000313" key="11">
    <source>
        <dbReference type="Proteomes" id="UP000188855"/>
    </source>
</evidence>
<evidence type="ECO:0000256" key="2">
    <source>
        <dbReference type="ARBA" id="ARBA00022908"/>
    </source>
</evidence>
<evidence type="ECO:0000313" key="9">
    <source>
        <dbReference type="EMBL" id="QRZ99018.1"/>
    </source>
</evidence>
<dbReference type="Proteomes" id="UP000188855">
    <property type="component" value="Unassembled WGS sequence"/>
</dbReference>
<reference evidence="6" key="5">
    <citation type="submission" date="2020-03" db="EMBL/GenBank/DDBJ databases">
        <authorList>
            <consortium name="NCBI Pathogen Detection Project"/>
        </authorList>
    </citation>
    <scope>NUCLEOTIDE SEQUENCE</scope>
    <source>
        <strain evidence="6">AMC_487</strain>
    </source>
</reference>
<dbReference type="EMBL" id="QOGZ01000009">
    <property type="protein sequence ID" value="RDA39756.1"/>
    <property type="molecule type" value="Genomic_DNA"/>
</dbReference>
<dbReference type="Proteomes" id="UP000845800">
    <property type="component" value="Unassembled WGS sequence"/>
</dbReference>
<evidence type="ECO:0000313" key="13">
    <source>
        <dbReference type="Proteomes" id="UP000253687"/>
    </source>
</evidence>
<sequence>MPLTVRQIESAKPADKDYKLSDGQGLYLLVKKSGARYWNLKYRFAGKEKKLVIGVYPDISLAQARQKRDEARKLLAEGKDPSYEKQARKLAIRESMACTFRTIAEELLTHMARRWTTGYQADQRARLENHVFPALGNRPVTGIRPMEILNVLRTIEEQGKLEALRKTRQLCAQVFDYAIATGRATVNPASTLSGVLLPPEKQQRRTLSEEQIGAFMYQITASGNLMSLATRMLVLTAVRTGELRLATWDEINFTEALWVIPKERMKMRRPHVVPLSRQVLALLEEIKTRTESRNSAFIIPGAFRKDLPRNRKCINEFLEQSGWHALTTAHGFRHTFSTILHDHDFSSAWIELQLAHVDKNVMRGTYNHAQYLDGRREMMQWYADYIDSLMEKNVKTK</sequence>
<evidence type="ECO:0000313" key="10">
    <source>
        <dbReference type="EMBL" id="RDA39756.1"/>
    </source>
</evidence>